<dbReference type="AlphaFoldDB" id="A0A7G9T7B5"/>
<dbReference type="EMBL" id="CP060724">
    <property type="protein sequence ID" value="QNN75990.1"/>
    <property type="molecule type" value="Genomic_DNA"/>
</dbReference>
<dbReference type="Proteomes" id="UP000515800">
    <property type="component" value="Chromosome"/>
</dbReference>
<accession>A0A7G9T7B5</accession>
<dbReference type="KEGG" id="wdi:H9L19_03835"/>
<keyword evidence="2" id="KW-1185">Reference proteome</keyword>
<proteinExistence type="predicted"/>
<organism evidence="1 2">
    <name type="scientific">Weissella diestrammenae</name>
    <dbReference type="NCBI Taxonomy" id="1162633"/>
    <lineage>
        <taxon>Bacteria</taxon>
        <taxon>Bacillati</taxon>
        <taxon>Bacillota</taxon>
        <taxon>Bacilli</taxon>
        <taxon>Lactobacillales</taxon>
        <taxon>Lactobacillaceae</taxon>
        <taxon>Weissella</taxon>
    </lineage>
</organism>
<evidence type="ECO:0000313" key="2">
    <source>
        <dbReference type="Proteomes" id="UP000515800"/>
    </source>
</evidence>
<sequence>MVSGKMTGIVWLDAIRDVKDNQTNSIYGQKPINNPWVAPGHGTANHADAYGYEESVSKWRQMRNSVMSNAVLRTIITMLPAFNDNDFQSSLAYKKMWENTIQALNVTTDVGFGTVICYNINGKSANFVDYYCNDSWDTQSSTVNIPKAPDNWDKAHCVRYTELGNIPNAFYGGWSCDYNGTGVGASWAGVGKGHK</sequence>
<dbReference type="RefSeq" id="WP_187529818.1">
    <property type="nucleotide sequence ID" value="NZ_CP060724.1"/>
</dbReference>
<gene>
    <name evidence="1" type="ORF">H9L19_03835</name>
</gene>
<protein>
    <submittedName>
        <fullName evidence="1">Uncharacterized protein</fullName>
    </submittedName>
</protein>
<name>A0A7G9T7B5_9LACO</name>
<reference evidence="1 2" key="1">
    <citation type="submission" date="2020-08" db="EMBL/GenBank/DDBJ databases">
        <title>Genome sequence of Weissella diestrammenae KACC 16890T.</title>
        <authorList>
            <person name="Hyun D.-W."/>
            <person name="Bae J.-W."/>
        </authorList>
    </citation>
    <scope>NUCLEOTIDE SEQUENCE [LARGE SCALE GENOMIC DNA]</scope>
    <source>
        <strain evidence="1 2">KACC 16890</strain>
    </source>
</reference>
<evidence type="ECO:0000313" key="1">
    <source>
        <dbReference type="EMBL" id="QNN75990.1"/>
    </source>
</evidence>